<dbReference type="NCBIfam" id="NF003421">
    <property type="entry name" value="PRK04860.1"/>
    <property type="match status" value="1"/>
</dbReference>
<gene>
    <name evidence="2" type="ORF">GCM10023211_16560</name>
</gene>
<organism evidence="2 3">
    <name type="scientific">Orbus sasakiae</name>
    <dbReference type="NCBI Taxonomy" id="1078475"/>
    <lineage>
        <taxon>Bacteria</taxon>
        <taxon>Pseudomonadati</taxon>
        <taxon>Pseudomonadota</taxon>
        <taxon>Gammaproteobacteria</taxon>
        <taxon>Orbales</taxon>
        <taxon>Orbaceae</taxon>
        <taxon>Orbus</taxon>
    </lineage>
</organism>
<feature type="domain" description="SprT-like" evidence="1">
    <location>
        <begin position="16"/>
        <end position="166"/>
    </location>
</feature>
<evidence type="ECO:0000259" key="1">
    <source>
        <dbReference type="SMART" id="SM00731"/>
    </source>
</evidence>
<keyword evidence="3" id="KW-1185">Reference proteome</keyword>
<dbReference type="RefSeq" id="WP_345490980.1">
    <property type="nucleotide sequence ID" value="NZ_BAABHY010000002.1"/>
</dbReference>
<dbReference type="Proteomes" id="UP001500171">
    <property type="component" value="Unassembled WGS sequence"/>
</dbReference>
<keyword evidence="2" id="KW-0378">Hydrolase</keyword>
<dbReference type="SMART" id="SM00731">
    <property type="entry name" value="SprT"/>
    <property type="match status" value="1"/>
</dbReference>
<accession>A0ABP9N9R2</accession>
<dbReference type="PANTHER" id="PTHR38773">
    <property type="entry name" value="PROTEIN SPRT"/>
    <property type="match status" value="1"/>
</dbReference>
<reference evidence="3" key="1">
    <citation type="journal article" date="2019" name="Int. J. Syst. Evol. Microbiol.">
        <title>The Global Catalogue of Microorganisms (GCM) 10K type strain sequencing project: providing services to taxonomists for standard genome sequencing and annotation.</title>
        <authorList>
            <consortium name="The Broad Institute Genomics Platform"/>
            <consortium name="The Broad Institute Genome Sequencing Center for Infectious Disease"/>
            <person name="Wu L."/>
            <person name="Ma J."/>
        </authorList>
    </citation>
    <scope>NUCLEOTIDE SEQUENCE [LARGE SCALE GENOMIC DNA]</scope>
    <source>
        <strain evidence="3">JCM 18050</strain>
    </source>
</reference>
<name>A0ABP9N9R2_9GAMM</name>
<evidence type="ECO:0000313" key="2">
    <source>
        <dbReference type="EMBL" id="GAA5111288.1"/>
    </source>
</evidence>
<dbReference type="Pfam" id="PF10263">
    <property type="entry name" value="SprT-like"/>
    <property type="match status" value="1"/>
</dbReference>
<keyword evidence="2" id="KW-0482">Metalloprotease</keyword>
<proteinExistence type="predicted"/>
<protein>
    <submittedName>
        <fullName evidence="2">SprT family zinc-dependent metalloprotease</fullName>
    </submittedName>
</protein>
<dbReference type="InterPro" id="IPR006640">
    <property type="entry name" value="SprT-like_domain"/>
</dbReference>
<sequence>MNKLRVPIQLHNNVITCLRQCLVKAQHFFNISFDEPQIIYRQKGSIAGSAFLDRWHIQLNLAMLLENRDKFIQEVIPHELAHLIVYKKFGRVKPHGKEWQAVMETVFGCSANRTHTFSIPDNTIQNRHRYACQCQEHRLTNIRHKKIQQQQTQYYCKRCGCILLPKDN</sequence>
<dbReference type="PANTHER" id="PTHR38773:SF1">
    <property type="entry name" value="PROTEIN SPRT"/>
    <property type="match status" value="1"/>
</dbReference>
<evidence type="ECO:0000313" key="3">
    <source>
        <dbReference type="Proteomes" id="UP001500171"/>
    </source>
</evidence>
<keyword evidence="2" id="KW-0645">Protease</keyword>
<dbReference type="GO" id="GO:0008237">
    <property type="term" value="F:metallopeptidase activity"/>
    <property type="evidence" value="ECO:0007669"/>
    <property type="project" value="UniProtKB-KW"/>
</dbReference>
<dbReference type="EMBL" id="BAABHY010000002">
    <property type="protein sequence ID" value="GAA5111288.1"/>
    <property type="molecule type" value="Genomic_DNA"/>
</dbReference>
<comment type="caution">
    <text evidence="2">The sequence shown here is derived from an EMBL/GenBank/DDBJ whole genome shotgun (WGS) entry which is preliminary data.</text>
</comment>
<dbReference type="Gene3D" id="3.30.2010.10">
    <property type="entry name" value="Metalloproteases ('zincins'), catalytic domain"/>
    <property type="match status" value="1"/>
</dbReference>